<keyword evidence="5" id="KW-0645">Protease</keyword>
<evidence type="ECO:0000256" key="10">
    <source>
        <dbReference type="ARBA" id="ARBA00022806"/>
    </source>
</evidence>
<dbReference type="Gene3D" id="3.30.70.270">
    <property type="match status" value="1"/>
</dbReference>
<dbReference type="InterPro" id="IPR044067">
    <property type="entry name" value="PCV_3C_PRO"/>
</dbReference>
<dbReference type="InterPro" id="IPR029053">
    <property type="entry name" value="Viral_coat"/>
</dbReference>
<evidence type="ECO:0000256" key="15">
    <source>
        <dbReference type="SAM" id="MobiDB-lite"/>
    </source>
</evidence>
<dbReference type="SUPFAM" id="SSF50494">
    <property type="entry name" value="Trypsin-like serine proteases"/>
    <property type="match status" value="1"/>
</dbReference>
<dbReference type="GO" id="GO:0039694">
    <property type="term" value="P:viral RNA genome replication"/>
    <property type="evidence" value="ECO:0007669"/>
    <property type="project" value="InterPro"/>
</dbReference>
<dbReference type="GO" id="GO:0033644">
    <property type="term" value="C:host cell membrane"/>
    <property type="evidence" value="ECO:0007669"/>
    <property type="project" value="UniProtKB-SubCell"/>
</dbReference>
<dbReference type="PROSITE" id="PS51218">
    <property type="entry name" value="SF3_HELICASE_2"/>
    <property type="match status" value="1"/>
</dbReference>
<dbReference type="Gene3D" id="2.60.120.20">
    <property type="match status" value="2"/>
</dbReference>
<reference evidence="19" key="1">
    <citation type="submission" date="2015-09" db="EMBL/GenBank/DDBJ databases">
        <authorList>
            <person name="Jackson K.R."/>
            <person name="Lunt B.L."/>
            <person name="Fisher J.N.B."/>
            <person name="Gardner A.V."/>
            <person name="Bailey M.E."/>
            <person name="Deus L.M."/>
            <person name="Earl A.S."/>
            <person name="Gibby P.D."/>
            <person name="Hartmann K.A."/>
            <person name="Liu J.E."/>
            <person name="Manci A.M."/>
            <person name="Nielsen D.A."/>
            <person name="Solomon M.B."/>
            <person name="Breakwell D.P."/>
            <person name="Burnett S.H."/>
            <person name="Grose J.H."/>
        </authorList>
    </citation>
    <scope>NUCLEOTIDE SEQUENCE</scope>
    <source>
        <strain evidence="19">7390</strain>
    </source>
</reference>
<feature type="domain" description="RdRp catalytic" evidence="16">
    <location>
        <begin position="1475"/>
        <end position="1596"/>
    </location>
</feature>
<dbReference type="SUPFAM" id="SSF88633">
    <property type="entry name" value="Positive stranded ssRNA viruses"/>
    <property type="match status" value="2"/>
</dbReference>
<protein>
    <recommendedName>
        <fullName evidence="2">Genome polyprotein</fullName>
    </recommendedName>
</protein>
<feature type="non-terminal residue" evidence="19">
    <location>
        <position position="2463"/>
    </location>
</feature>
<evidence type="ECO:0000256" key="5">
    <source>
        <dbReference type="ARBA" id="ARBA00022670"/>
    </source>
</evidence>
<proteinExistence type="predicted"/>
<organism evidence="19">
    <name type="scientific">Posavirus strain 7390</name>
    <dbReference type="NCBI Taxonomy" id="1828544"/>
    <lineage>
        <taxon>Viruses</taxon>
        <taxon>Riboviria</taxon>
        <taxon>Orthornavirae</taxon>
        <taxon>Pisuviricota</taxon>
        <taxon>Pisoniviricetes</taxon>
        <taxon>Picornavirales</taxon>
        <taxon>Posavirus</taxon>
    </lineage>
</organism>
<evidence type="ECO:0000256" key="8">
    <source>
        <dbReference type="ARBA" id="ARBA00022741"/>
    </source>
</evidence>
<keyword evidence="10" id="KW-0347">Helicase</keyword>
<keyword evidence="9" id="KW-0378">Hydrolase</keyword>
<evidence type="ECO:0000256" key="9">
    <source>
        <dbReference type="ARBA" id="ARBA00022801"/>
    </source>
</evidence>
<evidence type="ECO:0000313" key="19">
    <source>
        <dbReference type="EMBL" id="ANA09093.1"/>
    </source>
</evidence>
<dbReference type="GO" id="GO:0006351">
    <property type="term" value="P:DNA-templated transcription"/>
    <property type="evidence" value="ECO:0007669"/>
    <property type="project" value="InterPro"/>
</dbReference>
<dbReference type="PROSITE" id="PS50507">
    <property type="entry name" value="RDRP_SSRNA_POS"/>
    <property type="match status" value="1"/>
</dbReference>
<accession>A0A166HRC9</accession>
<keyword evidence="13" id="KW-0946">Virion</keyword>
<dbReference type="SUPFAM" id="SSF56672">
    <property type="entry name" value="DNA/RNA polymerases"/>
    <property type="match status" value="1"/>
</dbReference>
<evidence type="ECO:0000256" key="3">
    <source>
        <dbReference type="ARBA" id="ARBA00022484"/>
    </source>
</evidence>
<evidence type="ECO:0000256" key="4">
    <source>
        <dbReference type="ARBA" id="ARBA00022561"/>
    </source>
</evidence>
<dbReference type="GO" id="GO:0003724">
    <property type="term" value="F:RNA helicase activity"/>
    <property type="evidence" value="ECO:0007669"/>
    <property type="project" value="InterPro"/>
</dbReference>
<dbReference type="Gene3D" id="1.20.960.20">
    <property type="match status" value="1"/>
</dbReference>
<evidence type="ECO:0000256" key="7">
    <source>
        <dbReference type="ARBA" id="ARBA00022695"/>
    </source>
</evidence>
<dbReference type="Pfam" id="PF00073">
    <property type="entry name" value="Rhv"/>
    <property type="match status" value="1"/>
</dbReference>
<dbReference type="InterPro" id="IPR001205">
    <property type="entry name" value="RNA-dir_pol_C"/>
</dbReference>
<keyword evidence="4" id="KW-0167">Capsid protein</keyword>
<keyword evidence="3" id="KW-0696">RNA-directed RNA polymerase</keyword>
<keyword evidence="6" id="KW-0808">Transferase</keyword>
<evidence type="ECO:0000256" key="11">
    <source>
        <dbReference type="ARBA" id="ARBA00022807"/>
    </source>
</evidence>
<dbReference type="Pfam" id="PF00910">
    <property type="entry name" value="RNA_helicase"/>
    <property type="match status" value="1"/>
</dbReference>
<dbReference type="InterPro" id="IPR001676">
    <property type="entry name" value="Picornavirus_capsid"/>
</dbReference>
<dbReference type="EMBL" id="KT833072">
    <property type="protein sequence ID" value="ANA09093.1"/>
    <property type="molecule type" value="Genomic_RNA"/>
</dbReference>
<feature type="domain" description="SF3 helicase" evidence="17">
    <location>
        <begin position="1"/>
        <end position="137"/>
    </location>
</feature>
<evidence type="ECO:0000256" key="12">
    <source>
        <dbReference type="ARBA" id="ARBA00022840"/>
    </source>
</evidence>
<sequence>YIIDYILENFEIGHRKLHGVWYRCPADPFYTAYQGQEVVVWDEFLNEADPKKLAEDMNEMLSICSSTPYFPPLPSVDDGSSVGVKGTPFRPVVIITMNNNLSVNSDKEDIEIALMRRRNMCIVVQPNPAYADKFDFEWHFDTSKADESAIVSSGNHLLFEFYNKNCYVIREPNQELNIMHPGVVSYNNLFGVIKFYYDNHVKVNSLFNPNVEDLLFDDAKKVRIGNHFVYETNIADPEAGRTFVEGDKVIVLKRKCEHIPEGVTEVDVVMNDGKKCITFIDPKTNKQVFVDIDLVIGSLGIVKNRSRLDILNNEPMYDESRSITDHYLEFRFGSRRYLDQDAINSYIAEFCRKYQYHKFTSRDLDNMRLSLSSLLQVKQGTDIYYYFDLTKFNGWGYYLFEFINEKINNDELIPVEQIVEKVEIAKSWVMGSDTNEILFKTFGLKLLYIEKEDRVELWLPREFENYCKFYPVDAKDENFKTYVLDAPCTDEPNGDKVGRFKLHNYHRWLLNAISIYYTAKGTKFSSTYKKRPEVCKNLFRDYISYYMVPAMENDKVMAGVPAFKVYGTLNPKFTVNFYKNDQTYDLKLHNVFRVDEDKQERVLPCIGSSVKGEIDYEDYFNRFSLGLYAKYIKDNNKTLAEFYEDFVADDWLTFFYRFGITVDTDDLISSGIDLRATPRVLDAGNALAILGLIDYKLRGDVPIEDDEVIDFLDDVDERVDDMKKKRLLNSFDLSDNQIFNAGGITAANFKNVTLSGDVNEVCQYVAHVYCFRLNNSRLIVIANNSHDDLMNFLGSSFQYKMIEFTIPAEIKAVGSVAWNYSNNYCAIVVEDITKISDHNKIVLRRMCNIGVPKLKFYFHRFFSWFKDYLADIKVNVRSLSVGKMLDTVFGPQFTDLKHVADCEGISLARAWGSKIGHCVATASIITSIGYFLWTRNSKKDECAPILPEDDDSPTKAQASGRSFEMMNLRKESEMVISGAEIRRKLKSARGLPAPEAYQYVDVYFSGPNFEGRGIAVANNHIITHYHSVANEILSATDNPRVTVTVFNSGKRYTGSVDPDSLKMIPNYDLCSFVFDCINWNPIRENLSCFLSKADFFNLHIAGNNRKGFIKLDDYRYNFDYYYSQAKIHYDFTPVTDNETRTVYLSEYLLYNVNSQNGWCGSVVLTNRQGSTPAIVGMHVAGQNLSTGHCAYATILYREKVEALIGIRNLDETVVQQVSGKITPESKNVMEVSDCPSDWRYFVPSTSKYHLSIVGEDEVFDNPVEPAILTKKDYRAKGVDPFEYGLNQLMNNEQAKVDGDLLKRVKNELIEKFHKDNAIRMPPRVLTLDEAISGIAGFLSPMNSKSGLGYPSSAYYSSKKRDMFDHAREEVINPHFRADMEDYIKKWNNGEIREIFVEAYLKDELQKLSKIEEVRTRLTFCFDTRFNIMTRMRFGYALGVLVNMHNEYGSGINPCSKELDYYIYKYLSEVANGDKKCFIAGDYKAFDIHMQSAFKEAAYDVIYSFLEQFISREEWDRFVYLSSHPWVRIHNKMYKFVSANFSGNVFTTVLNNIVNSLMIRYIYYLEHDKYKYDEVIRGVFCGDDHVLCVDRSKVEFSGKDLARLMPTLNQVYTSDVKDAEIEDYREFKDISFLGCIPKLIDGYYVGALKKSTLESHINWVRDDEVFDAVVDAFVMYAAVHGLEYYQEYCQKIISCYIRRGKRFYFRPYESTVYMLVNNLSGNALPTIESNVTTTFSKPVEIGVPAETAYINPSQMNSSEDVGAVATNYLWKDDFRWSTTHAKGAVIYSRTIYDLVSSKTTDVQATMFRQFMYFSSDFSIRVMTNGNAFQQGMLRLIYVPYNDTYNFNYTDLMNFNGINILPTGSGDLCLDIPFTYNTALARCVPKYKSDVAPTNEVSNVQSLGSIHFVVLSPLAYTSGQDVSMSIYLALQNPNFQIPVPYIVPESNVSQAPNPVPPPIPTEATNADLVKENPSQVKTQSEISKFKLHKRLAYRNKGKRQNKRTINNLKGKPMGRKRSDLKGDVRKGPKFTKDERRAYAKKMYLKNQYLRREFLRGEGDLTAYAGCEKKNFFLKKKKKFSAAWDDVTKILMAPSDKKVEDVVTMLSATMVNGFGLGANFIGPVCDKIENMAHVFLKAGSYEPTPEFIESVMSVGKLLMFFDKPMDFDLDSFVPKYPSMSNAITAVPTYSMQLDPSAIQGKGRAVLGGIDTNIQSLLSKSHLFQFNWANTDATLTSKLSFPCNSLLSDTAPSDNGCSVPIFVLNHFKYWSSDIQLKFHFVKTPFHTGRLRVICGYGCYSVSEAQAMRTTSFTTIINISDEDDNKTVVIPYVSMFDMLETAYSNKTGWNHGDTNSFGYVVIEVANVLSTSVSNIKPSIDVLVEASFINSRVCVPRSICLFDTTPSSIGIKPESFVAGEVAIEQDGDSVEVDVHDDDIESHAESEEIAIQAGMAPEFDETNAHQVTTI</sequence>
<evidence type="ECO:0000259" key="17">
    <source>
        <dbReference type="PROSITE" id="PS51218"/>
    </source>
</evidence>
<dbReference type="GO" id="GO:0005524">
    <property type="term" value="F:ATP binding"/>
    <property type="evidence" value="ECO:0007669"/>
    <property type="project" value="UniProtKB-KW"/>
</dbReference>
<dbReference type="GO" id="GO:0004197">
    <property type="term" value="F:cysteine-type endopeptidase activity"/>
    <property type="evidence" value="ECO:0007669"/>
    <property type="project" value="InterPro"/>
</dbReference>
<evidence type="ECO:0000256" key="14">
    <source>
        <dbReference type="ARBA" id="ARBA00022953"/>
    </source>
</evidence>
<feature type="non-terminal residue" evidence="19">
    <location>
        <position position="1"/>
    </location>
</feature>
<dbReference type="InterPro" id="IPR033703">
    <property type="entry name" value="Rhv-like"/>
</dbReference>
<keyword evidence="12" id="KW-0067">ATP-binding</keyword>
<dbReference type="GO" id="GO:0005198">
    <property type="term" value="F:structural molecule activity"/>
    <property type="evidence" value="ECO:0007669"/>
    <property type="project" value="InterPro"/>
</dbReference>
<evidence type="ECO:0000259" key="18">
    <source>
        <dbReference type="PROSITE" id="PS51874"/>
    </source>
</evidence>
<evidence type="ECO:0000256" key="6">
    <source>
        <dbReference type="ARBA" id="ARBA00022679"/>
    </source>
</evidence>
<dbReference type="GO" id="GO:0006508">
    <property type="term" value="P:proteolysis"/>
    <property type="evidence" value="ECO:0007669"/>
    <property type="project" value="UniProtKB-KW"/>
</dbReference>
<dbReference type="InterPro" id="IPR009003">
    <property type="entry name" value="Peptidase_S1_PA"/>
</dbReference>
<reference evidence="19" key="2">
    <citation type="journal article" date="2016" name="J. Gen. Virol.">
        <title>Highly diverse posaviruses in swine faeces are aquatic in origin.</title>
        <authorList>
            <person name="Hause B.M."/>
            <person name="Palinski R."/>
            <person name="Hesse R."/>
            <person name="Anderson G."/>
        </authorList>
    </citation>
    <scope>NUCLEOTIDE SEQUENCE</scope>
    <source>
        <strain evidence="19">7390</strain>
    </source>
</reference>
<dbReference type="InterPro" id="IPR014759">
    <property type="entry name" value="Helicase_SF3_ssRNA_vir"/>
</dbReference>
<feature type="compositionally biased region" description="Basic and acidic residues" evidence="15">
    <location>
        <begin position="2014"/>
        <end position="2026"/>
    </location>
</feature>
<evidence type="ECO:0000256" key="13">
    <source>
        <dbReference type="ARBA" id="ARBA00022844"/>
    </source>
</evidence>
<dbReference type="CDD" id="cd23169">
    <property type="entry name" value="ps-ssRNAv-Picornavirales"/>
    <property type="match status" value="1"/>
</dbReference>
<evidence type="ECO:0000259" key="16">
    <source>
        <dbReference type="PROSITE" id="PS50507"/>
    </source>
</evidence>
<dbReference type="PROSITE" id="PS51874">
    <property type="entry name" value="PCV_3C_PRO"/>
    <property type="match status" value="1"/>
</dbReference>
<dbReference type="Pfam" id="PF00680">
    <property type="entry name" value="RdRP_1"/>
    <property type="match status" value="1"/>
</dbReference>
<feature type="region of interest" description="Disordered" evidence="15">
    <location>
        <begin position="1994"/>
        <end position="2026"/>
    </location>
</feature>
<keyword evidence="11" id="KW-0788">Thiol protease</keyword>
<dbReference type="InterPro" id="IPR043502">
    <property type="entry name" value="DNA/RNA_pol_sf"/>
</dbReference>
<dbReference type="CDD" id="cd00205">
    <property type="entry name" value="rhv_like"/>
    <property type="match status" value="1"/>
</dbReference>
<dbReference type="InterPro" id="IPR007094">
    <property type="entry name" value="RNA-dir_pol_PSvirus"/>
</dbReference>
<dbReference type="InterPro" id="IPR000605">
    <property type="entry name" value="Helicase_SF3_ssDNA/RNA_vir"/>
</dbReference>
<dbReference type="InterPro" id="IPR043504">
    <property type="entry name" value="Peptidase_S1_PA_chymotrypsin"/>
</dbReference>
<dbReference type="Gene3D" id="2.40.10.10">
    <property type="entry name" value="Trypsin-like serine proteases"/>
    <property type="match status" value="1"/>
</dbReference>
<feature type="domain" description="Peptidase C3" evidence="18">
    <location>
        <begin position="982"/>
        <end position="1200"/>
    </location>
</feature>
<dbReference type="GO" id="GO:0019028">
    <property type="term" value="C:viral capsid"/>
    <property type="evidence" value="ECO:0007669"/>
    <property type="project" value="UniProtKB-KW"/>
</dbReference>
<comment type="subcellular location">
    <subcellularLocation>
        <location evidence="1">Virion</location>
    </subcellularLocation>
</comment>
<name>A0A166HRC9_9VIRU</name>
<keyword evidence="8" id="KW-0547">Nucleotide-binding</keyword>
<evidence type="ECO:0000256" key="2">
    <source>
        <dbReference type="ARBA" id="ARBA00020107"/>
    </source>
</evidence>
<keyword evidence="14" id="KW-0693">Viral RNA replication</keyword>
<dbReference type="GO" id="GO:0003723">
    <property type="term" value="F:RNA binding"/>
    <property type="evidence" value="ECO:0007669"/>
    <property type="project" value="InterPro"/>
</dbReference>
<evidence type="ECO:0000256" key="1">
    <source>
        <dbReference type="ARBA" id="ARBA00004328"/>
    </source>
</evidence>
<keyword evidence="7" id="KW-0548">Nucleotidyltransferase</keyword>
<dbReference type="GO" id="GO:0003968">
    <property type="term" value="F:RNA-directed RNA polymerase activity"/>
    <property type="evidence" value="ECO:0007669"/>
    <property type="project" value="UniProtKB-KW"/>
</dbReference>
<dbReference type="InterPro" id="IPR043128">
    <property type="entry name" value="Rev_trsase/Diguanyl_cyclase"/>
</dbReference>